<feature type="region of interest" description="Disordered" evidence="4">
    <location>
        <begin position="165"/>
        <end position="315"/>
    </location>
</feature>
<dbReference type="GO" id="GO:0006357">
    <property type="term" value="P:regulation of transcription by RNA polymerase II"/>
    <property type="evidence" value="ECO:0007669"/>
    <property type="project" value="TreeGrafter"/>
</dbReference>
<name>A0AAW0MTZ0_9GOBI</name>
<feature type="compositionally biased region" description="Basic and acidic residues" evidence="4">
    <location>
        <begin position="201"/>
        <end position="228"/>
    </location>
</feature>
<feature type="domain" description="ARID" evidence="5">
    <location>
        <begin position="59"/>
        <end position="151"/>
    </location>
</feature>
<feature type="compositionally biased region" description="Polar residues" evidence="4">
    <location>
        <begin position="409"/>
        <end position="418"/>
    </location>
</feature>
<dbReference type="Proteomes" id="UP001460270">
    <property type="component" value="Unassembled WGS sequence"/>
</dbReference>
<dbReference type="SUPFAM" id="SSF46774">
    <property type="entry name" value="ARID-like"/>
    <property type="match status" value="1"/>
</dbReference>
<feature type="compositionally biased region" description="Polar residues" evidence="4">
    <location>
        <begin position="184"/>
        <end position="200"/>
    </location>
</feature>
<gene>
    <name evidence="6" type="ORF">WMY93_032720</name>
</gene>
<dbReference type="Pfam" id="PF01388">
    <property type="entry name" value="ARID"/>
    <property type="match status" value="1"/>
</dbReference>
<comment type="caution">
    <text evidence="6">The sequence shown here is derived from an EMBL/GenBank/DDBJ whole genome shotgun (WGS) entry which is preliminary data.</text>
</comment>
<dbReference type="InterPro" id="IPR051232">
    <property type="entry name" value="ARID/SWI1_ChromRemod"/>
</dbReference>
<dbReference type="EMBL" id="JBBPFD010000064">
    <property type="protein sequence ID" value="KAK7880642.1"/>
    <property type="molecule type" value="Genomic_DNA"/>
</dbReference>
<dbReference type="SMART" id="SM01014">
    <property type="entry name" value="ARID"/>
    <property type="match status" value="1"/>
</dbReference>
<evidence type="ECO:0000259" key="5">
    <source>
        <dbReference type="PROSITE" id="PS51011"/>
    </source>
</evidence>
<feature type="compositionally biased region" description="Basic and acidic residues" evidence="4">
    <location>
        <begin position="282"/>
        <end position="299"/>
    </location>
</feature>
<evidence type="ECO:0000256" key="3">
    <source>
        <dbReference type="ARBA" id="ARBA00023242"/>
    </source>
</evidence>
<dbReference type="FunFam" id="1.10.150.60:FF:000003">
    <property type="entry name" value="AT-rich interactive domain-containing protein 4B"/>
    <property type="match status" value="1"/>
</dbReference>
<accession>A0AAW0MTZ0</accession>
<evidence type="ECO:0000256" key="2">
    <source>
        <dbReference type="ARBA" id="ARBA00023163"/>
    </source>
</evidence>
<feature type="region of interest" description="Disordered" evidence="4">
    <location>
        <begin position="389"/>
        <end position="418"/>
    </location>
</feature>
<dbReference type="PANTHER" id="PTHR13964">
    <property type="entry name" value="RBP-RELATED"/>
    <property type="match status" value="1"/>
</dbReference>
<dbReference type="PANTHER" id="PTHR13964:SF27">
    <property type="entry name" value="HAT-TRICK, ISOFORM D"/>
    <property type="match status" value="1"/>
</dbReference>
<dbReference type="GO" id="GO:0000976">
    <property type="term" value="F:transcription cis-regulatory region binding"/>
    <property type="evidence" value="ECO:0007669"/>
    <property type="project" value="TreeGrafter"/>
</dbReference>
<protein>
    <recommendedName>
        <fullName evidence="5">ARID domain-containing protein</fullName>
    </recommendedName>
</protein>
<evidence type="ECO:0000256" key="4">
    <source>
        <dbReference type="SAM" id="MobiDB-lite"/>
    </source>
</evidence>
<dbReference type="PROSITE" id="PS51011">
    <property type="entry name" value="ARID"/>
    <property type="match status" value="1"/>
</dbReference>
<reference evidence="7" key="1">
    <citation type="submission" date="2024-04" db="EMBL/GenBank/DDBJ databases">
        <title>Salinicola lusitanus LLJ914,a marine bacterium isolated from the Okinawa Trough.</title>
        <authorList>
            <person name="Li J."/>
        </authorList>
    </citation>
    <scope>NUCLEOTIDE SEQUENCE [LARGE SCALE GENOMIC DNA]</scope>
</reference>
<dbReference type="InterPro" id="IPR036431">
    <property type="entry name" value="ARID_dom_sf"/>
</dbReference>
<keyword evidence="7" id="KW-1185">Reference proteome</keyword>
<dbReference type="GO" id="GO:0005634">
    <property type="term" value="C:nucleus"/>
    <property type="evidence" value="ECO:0007669"/>
    <property type="project" value="TreeGrafter"/>
</dbReference>
<evidence type="ECO:0000256" key="1">
    <source>
        <dbReference type="ARBA" id="ARBA00023015"/>
    </source>
</evidence>
<feature type="compositionally biased region" description="Basic residues" evidence="4">
    <location>
        <begin position="300"/>
        <end position="315"/>
    </location>
</feature>
<organism evidence="6 7">
    <name type="scientific">Mugilogobius chulae</name>
    <name type="common">yellowstripe goby</name>
    <dbReference type="NCBI Taxonomy" id="88201"/>
    <lineage>
        <taxon>Eukaryota</taxon>
        <taxon>Metazoa</taxon>
        <taxon>Chordata</taxon>
        <taxon>Craniata</taxon>
        <taxon>Vertebrata</taxon>
        <taxon>Euteleostomi</taxon>
        <taxon>Actinopterygii</taxon>
        <taxon>Neopterygii</taxon>
        <taxon>Teleostei</taxon>
        <taxon>Neoteleostei</taxon>
        <taxon>Acanthomorphata</taxon>
        <taxon>Gobiaria</taxon>
        <taxon>Gobiiformes</taxon>
        <taxon>Gobioidei</taxon>
        <taxon>Gobiidae</taxon>
        <taxon>Gobionellinae</taxon>
        <taxon>Mugilogobius</taxon>
    </lineage>
</organism>
<sequence>MNTTEEQERLKKRATEEETLTSPYCFKTQHTPDHTPFTLRQDFMFGCAVFVKTEEESDPEERDHFLQQLYKFMEDRGTPINKPPVLGYKDLNLFKLFRLVTVQGGCGSIESGTVWKQIYIDLGIPVLNSAAAYNVKTAYKKYLFGFEHFCRSALITFRTVHHNNPRPPALQPIREQPQTPRPARSQSQSSGAEEQPCDQSENSRAESKDAEKSESESESEREQEERHASPRAAQLCAPLKDKRGTDSDELANALSTTTNQIRTPRLHRRPISRTTQPRIPRPTRERRQAQRPMQREALKTKKKRTKMKKMKRRKMSLRITREVRPQHISHRVRPHTERGKTPHHATEGRPHIIALSEERGATMELTKTNLGNTHSSNKTDPIERILAEAHRPANAHQGFPRPEPEAETGSANQSEKRL</sequence>
<evidence type="ECO:0000313" key="7">
    <source>
        <dbReference type="Proteomes" id="UP001460270"/>
    </source>
</evidence>
<keyword evidence="1" id="KW-0805">Transcription regulation</keyword>
<feature type="compositionally biased region" description="Polar residues" evidence="4">
    <location>
        <begin position="253"/>
        <end position="262"/>
    </location>
</feature>
<dbReference type="Gene3D" id="1.10.150.60">
    <property type="entry name" value="ARID DNA-binding domain"/>
    <property type="match status" value="1"/>
</dbReference>
<dbReference type="SMART" id="SM00501">
    <property type="entry name" value="BRIGHT"/>
    <property type="match status" value="1"/>
</dbReference>
<evidence type="ECO:0000313" key="6">
    <source>
        <dbReference type="EMBL" id="KAK7880642.1"/>
    </source>
</evidence>
<keyword evidence="3" id="KW-0539">Nucleus</keyword>
<dbReference type="AlphaFoldDB" id="A0AAW0MTZ0"/>
<keyword evidence="2" id="KW-0804">Transcription</keyword>
<proteinExistence type="predicted"/>
<dbReference type="InterPro" id="IPR001606">
    <property type="entry name" value="ARID_dom"/>
</dbReference>